<evidence type="ECO:0000313" key="7">
    <source>
        <dbReference type="Proteomes" id="UP000076586"/>
    </source>
</evidence>
<dbReference type="GO" id="GO:0016811">
    <property type="term" value="F:hydrolase activity, acting on carbon-nitrogen (but not peptide) bonds, in linear amides"/>
    <property type="evidence" value="ECO:0007669"/>
    <property type="project" value="TreeGrafter"/>
</dbReference>
<evidence type="ECO:0000256" key="1">
    <source>
        <dbReference type="ARBA" id="ARBA00001947"/>
    </source>
</evidence>
<dbReference type="AlphaFoldDB" id="A0A171ASA9"/>
<dbReference type="InterPro" id="IPR024087">
    <property type="entry name" value="Creatininase-like_sf"/>
</dbReference>
<proteinExistence type="inferred from homology"/>
<organism evidence="6 7">
    <name type="scientific">Paludibacter jiangxiensis</name>
    <dbReference type="NCBI Taxonomy" id="681398"/>
    <lineage>
        <taxon>Bacteria</taxon>
        <taxon>Pseudomonadati</taxon>
        <taxon>Bacteroidota</taxon>
        <taxon>Bacteroidia</taxon>
        <taxon>Bacteroidales</taxon>
        <taxon>Paludibacteraceae</taxon>
        <taxon>Paludibacter</taxon>
    </lineage>
</organism>
<dbReference type="Proteomes" id="UP000076586">
    <property type="component" value="Unassembled WGS sequence"/>
</dbReference>
<gene>
    <name evidence="6" type="ORF">PJIAN_4745</name>
</gene>
<dbReference type="RefSeq" id="WP_068706072.1">
    <property type="nucleotide sequence ID" value="NZ_BDCR01000004.1"/>
</dbReference>
<reference evidence="7" key="1">
    <citation type="submission" date="2016-04" db="EMBL/GenBank/DDBJ databases">
        <title>Draft genome sequence of Paludibacter jiangxiensis strain NM7.</title>
        <authorList>
            <person name="Qiu Y."/>
            <person name="Matsuura N."/>
            <person name="Ohashi A."/>
            <person name="Tourlousse M.D."/>
            <person name="Sekiguchi Y."/>
        </authorList>
    </citation>
    <scope>NUCLEOTIDE SEQUENCE [LARGE SCALE GENOMIC DNA]</scope>
    <source>
        <strain evidence="7">NM7</strain>
    </source>
</reference>
<dbReference type="GO" id="GO:0046872">
    <property type="term" value="F:metal ion binding"/>
    <property type="evidence" value="ECO:0007669"/>
    <property type="project" value="UniProtKB-KW"/>
</dbReference>
<keyword evidence="2" id="KW-0479">Metal-binding</keyword>
<evidence type="ECO:0000256" key="5">
    <source>
        <dbReference type="ARBA" id="ARBA00024029"/>
    </source>
</evidence>
<dbReference type="OrthoDB" id="9801445at2"/>
<accession>A0A171ASA9</accession>
<protein>
    <submittedName>
        <fullName evidence="6">Creatinine amidohydrolase</fullName>
    </submittedName>
</protein>
<dbReference type="PANTHER" id="PTHR35005">
    <property type="entry name" value="3-DEHYDRO-SCYLLO-INOSOSE HYDROLASE"/>
    <property type="match status" value="1"/>
</dbReference>
<dbReference type="GO" id="GO:0009231">
    <property type="term" value="P:riboflavin biosynthetic process"/>
    <property type="evidence" value="ECO:0007669"/>
    <property type="project" value="TreeGrafter"/>
</dbReference>
<dbReference type="STRING" id="681398.PJIAN_4745"/>
<reference evidence="7" key="2">
    <citation type="journal article" date="2017" name="Genome Announc.">
        <title>Draft genome sequence of Paludibacter jiangxiensis NM7(T), a propionate-producing fermentative bacterium.</title>
        <authorList>
            <person name="Qiu Y.-L."/>
            <person name="Tourlousse D.M."/>
            <person name="Matsuura N."/>
            <person name="Ohashi A."/>
            <person name="Sekiguchi Y."/>
        </authorList>
    </citation>
    <scope>NUCLEOTIDE SEQUENCE [LARGE SCALE GENOMIC DNA]</scope>
    <source>
        <strain evidence="7">NM7</strain>
    </source>
</reference>
<keyword evidence="7" id="KW-1185">Reference proteome</keyword>
<comment type="caution">
    <text evidence="6">The sequence shown here is derived from an EMBL/GenBank/DDBJ whole genome shotgun (WGS) entry which is preliminary data.</text>
</comment>
<keyword evidence="4" id="KW-0862">Zinc</keyword>
<keyword evidence="3 6" id="KW-0378">Hydrolase</keyword>
<dbReference type="EMBL" id="BDCR01000004">
    <property type="protein sequence ID" value="GAT64196.1"/>
    <property type="molecule type" value="Genomic_DNA"/>
</dbReference>
<dbReference type="InterPro" id="IPR003785">
    <property type="entry name" value="Creatininase/forma_Hydrolase"/>
</dbReference>
<evidence type="ECO:0000256" key="4">
    <source>
        <dbReference type="ARBA" id="ARBA00022833"/>
    </source>
</evidence>
<dbReference type="SUPFAM" id="SSF102215">
    <property type="entry name" value="Creatininase"/>
    <property type="match status" value="1"/>
</dbReference>
<comment type="similarity">
    <text evidence="5">Belongs to the creatininase superfamily.</text>
</comment>
<dbReference type="PANTHER" id="PTHR35005:SF1">
    <property type="entry name" value="2-AMINO-5-FORMYLAMINO-6-RIBOSYLAMINOPYRIMIDIN-4(3H)-ONE 5'-MONOPHOSPHATE DEFORMYLASE"/>
    <property type="match status" value="1"/>
</dbReference>
<sequence length="250" mass="27668">MVHHELAATSLTEIKASVIDLAILPWGATEPHNLHLPYGTDCLASTSISIDAAKKAALQGVRCMVLPAIPLGSQNPGQTDMPLCIHARYETQKAILTDIVASLQRQGFRKLVIVNGHGGNSFKNMIRDLAVDYPDFTVVIANWYDIIPQEGYFENRDDHAGEMETSVIMHYFPELVLPLSEAGEGTETRFSIDSLNDKTAWTPRHWTKATNDTGVGNPKLATAEKGKRYADVVSDRLCKLFIELTTKELY</sequence>
<name>A0A171ASA9_9BACT</name>
<dbReference type="Gene3D" id="3.40.50.10310">
    <property type="entry name" value="Creatininase"/>
    <property type="match status" value="1"/>
</dbReference>
<dbReference type="Pfam" id="PF02633">
    <property type="entry name" value="Creatininase"/>
    <property type="match status" value="1"/>
</dbReference>
<evidence type="ECO:0000256" key="3">
    <source>
        <dbReference type="ARBA" id="ARBA00022801"/>
    </source>
</evidence>
<evidence type="ECO:0000313" key="6">
    <source>
        <dbReference type="EMBL" id="GAT64196.1"/>
    </source>
</evidence>
<comment type="cofactor">
    <cofactor evidence="1">
        <name>Zn(2+)</name>
        <dbReference type="ChEBI" id="CHEBI:29105"/>
    </cofactor>
</comment>
<evidence type="ECO:0000256" key="2">
    <source>
        <dbReference type="ARBA" id="ARBA00022723"/>
    </source>
</evidence>